<dbReference type="GO" id="GO:0006508">
    <property type="term" value="P:proteolysis"/>
    <property type="evidence" value="ECO:0007669"/>
    <property type="project" value="InterPro"/>
</dbReference>
<dbReference type="GO" id="GO:0004197">
    <property type="term" value="F:cysteine-type endopeptidase activity"/>
    <property type="evidence" value="ECO:0007669"/>
    <property type="project" value="InterPro"/>
</dbReference>
<dbReference type="SUPFAM" id="SSF52129">
    <property type="entry name" value="Caspase-like"/>
    <property type="match status" value="1"/>
</dbReference>
<name>A0A815NUV5_ADIRI</name>
<dbReference type="PANTHER" id="PTHR22576">
    <property type="entry name" value="MUCOSA ASSOCIATED LYMPHOID TISSUE LYMPHOMA TRANSLOCATION PROTEIN 1/PARACASPASE"/>
    <property type="match status" value="1"/>
</dbReference>
<dbReference type="InterPro" id="IPR011600">
    <property type="entry name" value="Pept_C14_caspase"/>
</dbReference>
<sequence>MQREKNYVCVVYYFVKKPTSHAGNNSNTPTRYLISLAYKYQRNILISVFRLVKSHRESTWLVVNLPTPSFLSTRTMFQKQALVIGNSAYVHQARSSSMHDASDMSDLLRSIGFLTHSAVNLNTIDLLERTNRFLLSIQPNSIVLLYFSGLAAQYDGNTYLMPTNNHIINTDTVKELSLNVDQYIGNMVNKSPRAIIIILDCYRPPQSIVTMTPFFDREPLGLTQGLAPIRPPPSTVIAYSCSLGSTFNALASNGRNSLYTFYLLHYLRMPNVDIDTILKYVALNVQRDTSNKQIPERYSNVQEYLCLASNPYVKSAGWFDGARPDFALQSMNFYTSQHLHLMSRILFQWPYFYQRFLMQR</sequence>
<evidence type="ECO:0000259" key="1">
    <source>
        <dbReference type="Pfam" id="PF00656"/>
    </source>
</evidence>
<evidence type="ECO:0000313" key="2">
    <source>
        <dbReference type="EMBL" id="CAF1442780.1"/>
    </source>
</evidence>
<gene>
    <name evidence="2" type="ORF">EDS130_LOCUS38993</name>
</gene>
<dbReference type="EMBL" id="CAJNOJ010000422">
    <property type="protein sequence ID" value="CAF1442780.1"/>
    <property type="molecule type" value="Genomic_DNA"/>
</dbReference>
<dbReference type="Pfam" id="PF00656">
    <property type="entry name" value="Peptidase_C14"/>
    <property type="match status" value="1"/>
</dbReference>
<dbReference type="InterPro" id="IPR052039">
    <property type="entry name" value="Caspase-related_regulators"/>
</dbReference>
<comment type="caution">
    <text evidence="2">The sequence shown here is derived from an EMBL/GenBank/DDBJ whole genome shotgun (WGS) entry which is preliminary data.</text>
</comment>
<dbReference type="OrthoDB" id="417046at2759"/>
<organism evidence="2 3">
    <name type="scientific">Adineta ricciae</name>
    <name type="common">Rotifer</name>
    <dbReference type="NCBI Taxonomy" id="249248"/>
    <lineage>
        <taxon>Eukaryota</taxon>
        <taxon>Metazoa</taxon>
        <taxon>Spiralia</taxon>
        <taxon>Gnathifera</taxon>
        <taxon>Rotifera</taxon>
        <taxon>Eurotatoria</taxon>
        <taxon>Bdelloidea</taxon>
        <taxon>Adinetida</taxon>
        <taxon>Adinetidae</taxon>
        <taxon>Adineta</taxon>
    </lineage>
</organism>
<dbReference type="InterPro" id="IPR029030">
    <property type="entry name" value="Caspase-like_dom_sf"/>
</dbReference>
<feature type="domain" description="Peptidase C14 caspase" evidence="1">
    <location>
        <begin position="79"/>
        <end position="301"/>
    </location>
</feature>
<proteinExistence type="predicted"/>
<dbReference type="Gene3D" id="3.40.50.1460">
    <property type="match status" value="1"/>
</dbReference>
<dbReference type="PANTHER" id="PTHR22576:SF37">
    <property type="entry name" value="MUCOSA-ASSOCIATED LYMPHOID TISSUE LYMPHOMA TRANSLOCATION PROTEIN 1"/>
    <property type="match status" value="1"/>
</dbReference>
<dbReference type="AlphaFoldDB" id="A0A815NUV5"/>
<evidence type="ECO:0000313" key="3">
    <source>
        <dbReference type="Proteomes" id="UP000663852"/>
    </source>
</evidence>
<dbReference type="Proteomes" id="UP000663852">
    <property type="component" value="Unassembled WGS sequence"/>
</dbReference>
<reference evidence="2" key="1">
    <citation type="submission" date="2021-02" db="EMBL/GenBank/DDBJ databases">
        <authorList>
            <person name="Nowell W R."/>
        </authorList>
    </citation>
    <scope>NUCLEOTIDE SEQUENCE</scope>
</reference>
<protein>
    <recommendedName>
        <fullName evidence="1">Peptidase C14 caspase domain-containing protein</fullName>
    </recommendedName>
</protein>
<accession>A0A815NUV5</accession>